<name>A0A0D8XB67_DICVI</name>
<feature type="repeat" description="ANK" evidence="5">
    <location>
        <begin position="139"/>
        <end position="171"/>
    </location>
</feature>
<dbReference type="InterPro" id="IPR014352">
    <property type="entry name" value="FERM/acyl-CoA-bd_prot_sf"/>
</dbReference>
<evidence type="ECO:0000256" key="2">
    <source>
        <dbReference type="ARBA" id="ARBA00022737"/>
    </source>
</evidence>
<dbReference type="EMBL" id="KN716747">
    <property type="protein sequence ID" value="KJH41855.1"/>
    <property type="molecule type" value="Genomic_DNA"/>
</dbReference>
<dbReference type="AlphaFoldDB" id="A0A0D8XB67"/>
<evidence type="ECO:0000256" key="3">
    <source>
        <dbReference type="ARBA" id="ARBA00023043"/>
    </source>
</evidence>
<evidence type="ECO:0000256" key="5">
    <source>
        <dbReference type="PROSITE-ProRule" id="PRU00023"/>
    </source>
</evidence>
<keyword evidence="4" id="KW-0446">Lipid-binding</keyword>
<evidence type="ECO:0000259" key="6">
    <source>
        <dbReference type="PROSITE" id="PS51228"/>
    </source>
</evidence>
<dbReference type="PROSITE" id="PS50297">
    <property type="entry name" value="ANK_REP_REGION"/>
    <property type="match status" value="2"/>
</dbReference>
<dbReference type="PANTHER" id="PTHR24119">
    <property type="entry name" value="ACYL-COA-BINDING DOMAIN-CONTAINING PROTEIN 6"/>
    <property type="match status" value="1"/>
</dbReference>
<gene>
    <name evidence="7" type="ORF">DICVIV_12162</name>
</gene>
<dbReference type="PROSITE" id="PS50088">
    <property type="entry name" value="ANK_REPEAT"/>
    <property type="match status" value="2"/>
</dbReference>
<dbReference type="InterPro" id="IPR035984">
    <property type="entry name" value="Acyl-CoA-binding_sf"/>
</dbReference>
<evidence type="ECO:0000313" key="8">
    <source>
        <dbReference type="Proteomes" id="UP000053766"/>
    </source>
</evidence>
<proteinExistence type="predicted"/>
<keyword evidence="3 5" id="KW-0040">ANK repeat</keyword>
<evidence type="ECO:0000256" key="4">
    <source>
        <dbReference type="ARBA" id="ARBA00023121"/>
    </source>
</evidence>
<reference evidence="7" key="1">
    <citation type="submission" date="2013-11" db="EMBL/GenBank/DDBJ databases">
        <title>Draft genome of the bovine lungworm Dictyocaulus viviparus.</title>
        <authorList>
            <person name="Mitreva M."/>
        </authorList>
    </citation>
    <scope>NUCLEOTIDE SEQUENCE [LARGE SCALE GENOMIC DNA]</scope>
    <source>
        <strain evidence="7">HannoverDv2000</strain>
    </source>
</reference>
<feature type="repeat" description="ANK" evidence="5">
    <location>
        <begin position="172"/>
        <end position="204"/>
    </location>
</feature>
<dbReference type="Gene3D" id="1.20.80.10">
    <property type="match status" value="1"/>
</dbReference>
<dbReference type="Proteomes" id="UP000053766">
    <property type="component" value="Unassembled WGS sequence"/>
</dbReference>
<accession>A0A0D8XB67</accession>
<keyword evidence="8" id="KW-1185">Reference proteome</keyword>
<dbReference type="SMART" id="SM00248">
    <property type="entry name" value="ANK"/>
    <property type="match status" value="2"/>
</dbReference>
<dbReference type="OrthoDB" id="10254927at2759"/>
<feature type="domain" description="ACB" evidence="6">
    <location>
        <begin position="1"/>
        <end position="71"/>
    </location>
</feature>
<dbReference type="InterPro" id="IPR000582">
    <property type="entry name" value="Acyl-CoA-binding_protein"/>
</dbReference>
<protein>
    <recommendedName>
        <fullName evidence="1">Acyl-CoA-binding domain-containing protein 6</fullName>
    </recommendedName>
</protein>
<evidence type="ECO:0000313" key="7">
    <source>
        <dbReference type="EMBL" id="KJH41855.1"/>
    </source>
</evidence>
<dbReference type="PROSITE" id="PS51228">
    <property type="entry name" value="ACB_2"/>
    <property type="match status" value="1"/>
</dbReference>
<dbReference type="SUPFAM" id="SSF48403">
    <property type="entry name" value="Ankyrin repeat"/>
    <property type="match status" value="1"/>
</dbReference>
<dbReference type="PANTHER" id="PTHR24119:SF0">
    <property type="entry name" value="ACYL-COA-BINDING DOMAIN-CONTAINING PROTEIN 6"/>
    <property type="match status" value="1"/>
</dbReference>
<evidence type="ECO:0000256" key="1">
    <source>
        <dbReference type="ARBA" id="ARBA00018419"/>
    </source>
</evidence>
<dbReference type="Gene3D" id="1.25.40.20">
    <property type="entry name" value="Ankyrin repeat-containing domain"/>
    <property type="match status" value="1"/>
</dbReference>
<dbReference type="SUPFAM" id="SSF47027">
    <property type="entry name" value="Acyl-CoA binding protein"/>
    <property type="match status" value="1"/>
</dbReference>
<keyword evidence="2" id="KW-0677">Repeat</keyword>
<dbReference type="GO" id="GO:0000062">
    <property type="term" value="F:fatty-acyl-CoA binding"/>
    <property type="evidence" value="ECO:0007669"/>
    <property type="project" value="InterPro"/>
</dbReference>
<dbReference type="InterPro" id="IPR036770">
    <property type="entry name" value="Ankyrin_rpt-contain_sf"/>
</dbReference>
<dbReference type="STRING" id="29172.A0A0D8XB67"/>
<dbReference type="Pfam" id="PF00887">
    <property type="entry name" value="ACBP"/>
    <property type="match status" value="1"/>
</dbReference>
<dbReference type="InterPro" id="IPR002110">
    <property type="entry name" value="Ankyrin_rpt"/>
</dbReference>
<sequence>MCDHSVRIFVGVFSSLNFNNAVIERTDRPSFFDVKANAKFKAWAQLNGMPKSVAMKTYIEKMVALNLGWNPSARCLSHGFGMHLSRPVKSSESLSDCSTAVTDREALLWFTAAKSDDVVTIMDIFERRPELLNQADQHLGMTALHWAIDSGCENVVRYLISKNADVNAIDPEDNTPLHFAAYCGRREAAEILISKGANRLLRNCDGQIPFEVCDDPVLQEILRPPSLL</sequence>
<organism evidence="7 8">
    <name type="scientific">Dictyocaulus viviparus</name>
    <name type="common">Bovine lungworm</name>
    <dbReference type="NCBI Taxonomy" id="29172"/>
    <lineage>
        <taxon>Eukaryota</taxon>
        <taxon>Metazoa</taxon>
        <taxon>Ecdysozoa</taxon>
        <taxon>Nematoda</taxon>
        <taxon>Chromadorea</taxon>
        <taxon>Rhabditida</taxon>
        <taxon>Rhabditina</taxon>
        <taxon>Rhabditomorpha</taxon>
        <taxon>Strongyloidea</taxon>
        <taxon>Metastrongylidae</taxon>
        <taxon>Dictyocaulus</taxon>
    </lineage>
</organism>
<dbReference type="Pfam" id="PF12796">
    <property type="entry name" value="Ank_2"/>
    <property type="match status" value="1"/>
</dbReference>